<feature type="chain" id="PRO_5028981816" description="Lipoprotein" evidence="1">
    <location>
        <begin position="19"/>
        <end position="222"/>
    </location>
</feature>
<accession>A0A7D4UNP6</accession>
<sequence>MKPSFCVYLIVFYLFVNACSNPQSHSGISQAKKAPATKVDTTKSFKIANTWVTPKPSLDFNALNKFAGDTLDLVVCGKYVYEPFGGIKSKKDFKSSLLSSFLVINRMEREDSGTFEFNSLRHNKSKLLFFFDTDPEASAHSSVFKGEIYDADVHFVNGIKIGMPTANFYNTLFDYFPVELISNYHVVVLESCVQDIIHTYTFKNGKLESVKFANDSYWKVDY</sequence>
<evidence type="ECO:0000313" key="2">
    <source>
        <dbReference type="EMBL" id="QKJ32181.1"/>
    </source>
</evidence>
<name>A0A7D4UNP6_9SPHI</name>
<gene>
    <name evidence="2" type="ORF">HQ865_21250</name>
</gene>
<evidence type="ECO:0000313" key="3">
    <source>
        <dbReference type="Proteomes" id="UP000505355"/>
    </source>
</evidence>
<dbReference type="KEGG" id="mmab:HQ865_21250"/>
<organism evidence="2 3">
    <name type="scientific">Mucilaginibacter mali</name>
    <dbReference type="NCBI Taxonomy" id="2740462"/>
    <lineage>
        <taxon>Bacteria</taxon>
        <taxon>Pseudomonadati</taxon>
        <taxon>Bacteroidota</taxon>
        <taxon>Sphingobacteriia</taxon>
        <taxon>Sphingobacteriales</taxon>
        <taxon>Sphingobacteriaceae</taxon>
        <taxon>Mucilaginibacter</taxon>
    </lineage>
</organism>
<dbReference type="AlphaFoldDB" id="A0A7D4UNP6"/>
<keyword evidence="3" id="KW-1185">Reference proteome</keyword>
<dbReference type="EMBL" id="CP054139">
    <property type="protein sequence ID" value="QKJ32181.1"/>
    <property type="molecule type" value="Genomic_DNA"/>
</dbReference>
<dbReference type="Proteomes" id="UP000505355">
    <property type="component" value="Chromosome"/>
</dbReference>
<keyword evidence="1" id="KW-0732">Signal</keyword>
<evidence type="ECO:0008006" key="4">
    <source>
        <dbReference type="Google" id="ProtNLM"/>
    </source>
</evidence>
<proteinExistence type="predicted"/>
<evidence type="ECO:0000256" key="1">
    <source>
        <dbReference type="SAM" id="SignalP"/>
    </source>
</evidence>
<reference evidence="2 3" key="1">
    <citation type="submission" date="2020-05" db="EMBL/GenBank/DDBJ databases">
        <title>Mucilaginibacter mali sp. nov.</title>
        <authorList>
            <person name="Kim H.S."/>
            <person name="Lee K.C."/>
            <person name="Suh M.K."/>
            <person name="Kim J.-S."/>
            <person name="Han K.-I."/>
            <person name="Eom M.K."/>
            <person name="Shin Y.K."/>
            <person name="Lee J.-S."/>
        </authorList>
    </citation>
    <scope>NUCLEOTIDE SEQUENCE [LARGE SCALE GENOMIC DNA]</scope>
    <source>
        <strain evidence="2 3">G2-14</strain>
    </source>
</reference>
<feature type="signal peptide" evidence="1">
    <location>
        <begin position="1"/>
        <end position="18"/>
    </location>
</feature>
<protein>
    <recommendedName>
        <fullName evidence="4">Lipoprotein</fullName>
    </recommendedName>
</protein>
<dbReference type="RefSeq" id="WP_173416832.1">
    <property type="nucleotide sequence ID" value="NZ_CP054139.1"/>
</dbReference>